<feature type="region of interest" description="Disordered" evidence="1">
    <location>
        <begin position="131"/>
        <end position="163"/>
    </location>
</feature>
<feature type="compositionally biased region" description="Polar residues" evidence="1">
    <location>
        <begin position="312"/>
        <end position="338"/>
    </location>
</feature>
<name>A0AAW1XLG4_RUBAR</name>
<dbReference type="AlphaFoldDB" id="A0AAW1XLG4"/>
<gene>
    <name evidence="2" type="ORF">M0R45_014167</name>
</gene>
<evidence type="ECO:0000313" key="3">
    <source>
        <dbReference type="Proteomes" id="UP001457282"/>
    </source>
</evidence>
<dbReference type="EMBL" id="JBEDUW010000003">
    <property type="protein sequence ID" value="KAK9937372.1"/>
    <property type="molecule type" value="Genomic_DNA"/>
</dbReference>
<sequence length="376" mass="40676">MASFKLQLKVSLSLYEFDQRRSSTTRQDANKIGAFKSNVSIAQNRFGQENPTRTVGAKTFKVYTEKGTSKSDADSRSSVPVKKSAILDSKSVLKAGFISMEKSKATLGSSARGNVGRRALADVSNIKGNSSRVVGGDASKPMVGKTERKKSLQRASVGAGTRTVNVTSRRSLLGKERDNSQGVSVLQNTKRGINDFEAPSENQKTKAMGLSNESMVADCRRTSRNSHMPTRMSLPVLKVNPEEASISKENGGSPVKAKVGKRVVSRVSNDIRSYVSRNQVSDGFLIRGQRSSNVRVMPRKSTKSTLKALESQGMQPKYTSGPNKLASVTATTSKTQKAVESVLAENEKQETTQGEVPTDGNCSKTTSDINLQEKLK</sequence>
<accession>A0AAW1XLG4</accession>
<protein>
    <submittedName>
        <fullName evidence="2">Uncharacterized protein</fullName>
    </submittedName>
</protein>
<keyword evidence="3" id="KW-1185">Reference proteome</keyword>
<comment type="caution">
    <text evidence="2">The sequence shown here is derived from an EMBL/GenBank/DDBJ whole genome shotgun (WGS) entry which is preliminary data.</text>
</comment>
<organism evidence="2 3">
    <name type="scientific">Rubus argutus</name>
    <name type="common">Southern blackberry</name>
    <dbReference type="NCBI Taxonomy" id="59490"/>
    <lineage>
        <taxon>Eukaryota</taxon>
        <taxon>Viridiplantae</taxon>
        <taxon>Streptophyta</taxon>
        <taxon>Embryophyta</taxon>
        <taxon>Tracheophyta</taxon>
        <taxon>Spermatophyta</taxon>
        <taxon>Magnoliopsida</taxon>
        <taxon>eudicotyledons</taxon>
        <taxon>Gunneridae</taxon>
        <taxon>Pentapetalae</taxon>
        <taxon>rosids</taxon>
        <taxon>fabids</taxon>
        <taxon>Rosales</taxon>
        <taxon>Rosaceae</taxon>
        <taxon>Rosoideae</taxon>
        <taxon>Rosoideae incertae sedis</taxon>
        <taxon>Rubus</taxon>
    </lineage>
</organism>
<reference evidence="2 3" key="1">
    <citation type="journal article" date="2023" name="G3 (Bethesda)">
        <title>A chromosome-length genome assembly and annotation of blackberry (Rubus argutus, cv. 'Hillquist').</title>
        <authorList>
            <person name="Bruna T."/>
            <person name="Aryal R."/>
            <person name="Dudchenko O."/>
            <person name="Sargent D.J."/>
            <person name="Mead D."/>
            <person name="Buti M."/>
            <person name="Cavallini A."/>
            <person name="Hytonen T."/>
            <person name="Andres J."/>
            <person name="Pham M."/>
            <person name="Weisz D."/>
            <person name="Mascagni F."/>
            <person name="Usai G."/>
            <person name="Natali L."/>
            <person name="Bassil N."/>
            <person name="Fernandez G.E."/>
            <person name="Lomsadze A."/>
            <person name="Armour M."/>
            <person name="Olukolu B."/>
            <person name="Poorten T."/>
            <person name="Britton C."/>
            <person name="Davik J."/>
            <person name="Ashrafi H."/>
            <person name="Aiden E.L."/>
            <person name="Borodovsky M."/>
            <person name="Worthington M."/>
        </authorList>
    </citation>
    <scope>NUCLEOTIDE SEQUENCE [LARGE SCALE GENOMIC DNA]</scope>
    <source>
        <strain evidence="2">PI 553951</strain>
    </source>
</reference>
<evidence type="ECO:0000313" key="2">
    <source>
        <dbReference type="EMBL" id="KAK9937372.1"/>
    </source>
</evidence>
<dbReference type="Proteomes" id="UP001457282">
    <property type="component" value="Unassembled WGS sequence"/>
</dbReference>
<feature type="region of interest" description="Disordered" evidence="1">
    <location>
        <begin position="298"/>
        <end position="376"/>
    </location>
</feature>
<feature type="compositionally biased region" description="Polar residues" evidence="1">
    <location>
        <begin position="351"/>
        <end position="370"/>
    </location>
</feature>
<proteinExistence type="predicted"/>
<evidence type="ECO:0000256" key="1">
    <source>
        <dbReference type="SAM" id="MobiDB-lite"/>
    </source>
</evidence>